<accession>A0AAN9EEL8</accession>
<protein>
    <submittedName>
        <fullName evidence="1">Uncharacterized protein</fullName>
    </submittedName>
</protein>
<gene>
    <name evidence="1" type="ORF">RIF29_28972</name>
</gene>
<dbReference type="EMBL" id="JAYWIO010000006">
    <property type="protein sequence ID" value="KAK7255559.1"/>
    <property type="molecule type" value="Genomic_DNA"/>
</dbReference>
<dbReference type="AlphaFoldDB" id="A0AAN9EEL8"/>
<name>A0AAN9EEL8_CROPI</name>
<comment type="caution">
    <text evidence="1">The sequence shown here is derived from an EMBL/GenBank/DDBJ whole genome shotgun (WGS) entry which is preliminary data.</text>
</comment>
<keyword evidence="2" id="KW-1185">Reference proteome</keyword>
<sequence>MHHRLDGTLHPCYCFPGYSFASQLHYYILDTQAEATRLKSTAATASNSHLALRLLELRTPPLALVLTAGSSVGFSKIAC</sequence>
<evidence type="ECO:0000313" key="2">
    <source>
        <dbReference type="Proteomes" id="UP001372338"/>
    </source>
</evidence>
<organism evidence="1 2">
    <name type="scientific">Crotalaria pallida</name>
    <name type="common">Smooth rattlebox</name>
    <name type="synonym">Crotalaria striata</name>
    <dbReference type="NCBI Taxonomy" id="3830"/>
    <lineage>
        <taxon>Eukaryota</taxon>
        <taxon>Viridiplantae</taxon>
        <taxon>Streptophyta</taxon>
        <taxon>Embryophyta</taxon>
        <taxon>Tracheophyta</taxon>
        <taxon>Spermatophyta</taxon>
        <taxon>Magnoliopsida</taxon>
        <taxon>eudicotyledons</taxon>
        <taxon>Gunneridae</taxon>
        <taxon>Pentapetalae</taxon>
        <taxon>rosids</taxon>
        <taxon>fabids</taxon>
        <taxon>Fabales</taxon>
        <taxon>Fabaceae</taxon>
        <taxon>Papilionoideae</taxon>
        <taxon>50 kb inversion clade</taxon>
        <taxon>genistoids sensu lato</taxon>
        <taxon>core genistoids</taxon>
        <taxon>Crotalarieae</taxon>
        <taxon>Crotalaria</taxon>
    </lineage>
</organism>
<proteinExistence type="predicted"/>
<evidence type="ECO:0000313" key="1">
    <source>
        <dbReference type="EMBL" id="KAK7255559.1"/>
    </source>
</evidence>
<dbReference type="Proteomes" id="UP001372338">
    <property type="component" value="Unassembled WGS sequence"/>
</dbReference>
<reference evidence="1 2" key="1">
    <citation type="submission" date="2024-01" db="EMBL/GenBank/DDBJ databases">
        <title>The genomes of 5 underutilized Papilionoideae crops provide insights into root nodulation and disease resistanc.</title>
        <authorList>
            <person name="Yuan L."/>
        </authorList>
    </citation>
    <scope>NUCLEOTIDE SEQUENCE [LARGE SCALE GENOMIC DNA]</scope>
    <source>
        <strain evidence="1">ZHUSHIDOU_FW_LH</strain>
        <tissue evidence="1">Leaf</tissue>
    </source>
</reference>